<dbReference type="PROSITE" id="PS00018">
    <property type="entry name" value="EF_HAND_1"/>
    <property type="match status" value="2"/>
</dbReference>
<dbReference type="AlphaFoldDB" id="L1IJP5"/>
<dbReference type="EnsemblProtists" id="EKX36473">
    <property type="protein sequence ID" value="EKX36473"/>
    <property type="gene ID" value="GUITHDRAFT_39886"/>
</dbReference>
<dbReference type="Pfam" id="PF13499">
    <property type="entry name" value="EF-hand_7"/>
    <property type="match status" value="1"/>
</dbReference>
<dbReference type="SUPFAM" id="SSF47473">
    <property type="entry name" value="EF-hand"/>
    <property type="match status" value="1"/>
</dbReference>
<protein>
    <recommendedName>
        <fullName evidence="2">EF-hand domain-containing protein</fullName>
    </recommendedName>
</protein>
<dbReference type="Gene3D" id="1.10.238.10">
    <property type="entry name" value="EF-hand"/>
    <property type="match status" value="1"/>
</dbReference>
<proteinExistence type="predicted"/>
<evidence type="ECO:0000313" key="3">
    <source>
        <dbReference type="EMBL" id="EKX36473.1"/>
    </source>
</evidence>
<dbReference type="OrthoDB" id="26525at2759"/>
<evidence type="ECO:0000259" key="2">
    <source>
        <dbReference type="PROSITE" id="PS50222"/>
    </source>
</evidence>
<dbReference type="PROSITE" id="PS50222">
    <property type="entry name" value="EF_HAND_2"/>
    <property type="match status" value="2"/>
</dbReference>
<accession>L1IJP5</accession>
<dbReference type="HOGENOM" id="CLU_061288_22_5_1"/>
<sequence>IQEIFEKMDVDGSGRVGVAELSEAMEVLGMKKMEGEVYAMIRQNDVDEDGVLSMEEFSHFCYSS</sequence>
<dbReference type="KEGG" id="gtt:GUITHDRAFT_39886"/>
<dbReference type="GeneID" id="17293214"/>
<keyword evidence="5" id="KW-1185">Reference proteome</keyword>
<dbReference type="EMBL" id="JH993073">
    <property type="protein sequence ID" value="EKX36473.1"/>
    <property type="molecule type" value="Genomic_DNA"/>
</dbReference>
<feature type="domain" description="EF-hand" evidence="2">
    <location>
        <begin position="1"/>
        <end position="31"/>
    </location>
</feature>
<dbReference type="InterPro" id="IPR002048">
    <property type="entry name" value="EF_hand_dom"/>
</dbReference>
<feature type="domain" description="EF-hand" evidence="2">
    <location>
        <begin position="32"/>
        <end position="64"/>
    </location>
</feature>
<dbReference type="GO" id="GO:0005509">
    <property type="term" value="F:calcium ion binding"/>
    <property type="evidence" value="ECO:0007669"/>
    <property type="project" value="InterPro"/>
</dbReference>
<evidence type="ECO:0000313" key="4">
    <source>
        <dbReference type="EnsemblProtists" id="EKX36473"/>
    </source>
</evidence>
<dbReference type="STRING" id="905079.L1IJP5"/>
<name>L1IJP5_GUITC</name>
<reference evidence="4" key="3">
    <citation type="submission" date="2015-06" db="UniProtKB">
        <authorList>
            <consortium name="EnsemblProtists"/>
        </authorList>
    </citation>
    <scope>IDENTIFICATION</scope>
</reference>
<dbReference type="RefSeq" id="XP_005823453.1">
    <property type="nucleotide sequence ID" value="XM_005823396.1"/>
</dbReference>
<dbReference type="InterPro" id="IPR011992">
    <property type="entry name" value="EF-hand-dom_pair"/>
</dbReference>
<dbReference type="Proteomes" id="UP000011087">
    <property type="component" value="Unassembled WGS sequence"/>
</dbReference>
<reference evidence="5" key="2">
    <citation type="submission" date="2012-11" db="EMBL/GenBank/DDBJ databases">
        <authorList>
            <person name="Kuo A."/>
            <person name="Curtis B.A."/>
            <person name="Tanifuji G."/>
            <person name="Burki F."/>
            <person name="Gruber A."/>
            <person name="Irimia M."/>
            <person name="Maruyama S."/>
            <person name="Arias M.C."/>
            <person name="Ball S.G."/>
            <person name="Gile G.H."/>
            <person name="Hirakawa Y."/>
            <person name="Hopkins J.F."/>
            <person name="Rensing S.A."/>
            <person name="Schmutz J."/>
            <person name="Symeonidi A."/>
            <person name="Elias M."/>
            <person name="Eveleigh R.J."/>
            <person name="Herman E.K."/>
            <person name="Klute M.J."/>
            <person name="Nakayama T."/>
            <person name="Obornik M."/>
            <person name="Reyes-Prieto A."/>
            <person name="Armbrust E.V."/>
            <person name="Aves S.J."/>
            <person name="Beiko R.G."/>
            <person name="Coutinho P."/>
            <person name="Dacks J.B."/>
            <person name="Durnford D.G."/>
            <person name="Fast N.M."/>
            <person name="Green B.R."/>
            <person name="Grisdale C."/>
            <person name="Hempe F."/>
            <person name="Henrissat B."/>
            <person name="Hoppner M.P."/>
            <person name="Ishida K.-I."/>
            <person name="Kim E."/>
            <person name="Koreny L."/>
            <person name="Kroth P.G."/>
            <person name="Liu Y."/>
            <person name="Malik S.-B."/>
            <person name="Maier U.G."/>
            <person name="McRose D."/>
            <person name="Mock T."/>
            <person name="Neilson J.A."/>
            <person name="Onodera N.T."/>
            <person name="Poole A.M."/>
            <person name="Pritham E.J."/>
            <person name="Richards T.A."/>
            <person name="Rocap G."/>
            <person name="Roy S.W."/>
            <person name="Sarai C."/>
            <person name="Schaack S."/>
            <person name="Shirato S."/>
            <person name="Slamovits C.H."/>
            <person name="Spencer D.F."/>
            <person name="Suzuki S."/>
            <person name="Worden A.Z."/>
            <person name="Zauner S."/>
            <person name="Barry K."/>
            <person name="Bell C."/>
            <person name="Bharti A.K."/>
            <person name="Crow J.A."/>
            <person name="Grimwood J."/>
            <person name="Kramer R."/>
            <person name="Lindquist E."/>
            <person name="Lucas S."/>
            <person name="Salamov A."/>
            <person name="McFadden G.I."/>
            <person name="Lane C.E."/>
            <person name="Keeling P.J."/>
            <person name="Gray M.W."/>
            <person name="Grigoriev I.V."/>
            <person name="Archibald J.M."/>
        </authorList>
    </citation>
    <scope>NUCLEOTIDE SEQUENCE</scope>
    <source>
        <strain evidence="5">CCMP2712</strain>
    </source>
</reference>
<dbReference type="CDD" id="cd00051">
    <property type="entry name" value="EFh"/>
    <property type="match status" value="1"/>
</dbReference>
<gene>
    <name evidence="3" type="ORF">GUITHDRAFT_39886</name>
</gene>
<dbReference type="PaxDb" id="55529-EKX36473"/>
<organism evidence="3">
    <name type="scientific">Guillardia theta (strain CCMP2712)</name>
    <name type="common">Cryptophyte</name>
    <dbReference type="NCBI Taxonomy" id="905079"/>
    <lineage>
        <taxon>Eukaryota</taxon>
        <taxon>Cryptophyceae</taxon>
        <taxon>Pyrenomonadales</taxon>
        <taxon>Geminigeraceae</taxon>
        <taxon>Guillardia</taxon>
    </lineage>
</organism>
<reference evidence="3 5" key="1">
    <citation type="journal article" date="2012" name="Nature">
        <title>Algal genomes reveal evolutionary mosaicism and the fate of nucleomorphs.</title>
        <authorList>
            <consortium name="DOE Joint Genome Institute"/>
            <person name="Curtis B.A."/>
            <person name="Tanifuji G."/>
            <person name="Burki F."/>
            <person name="Gruber A."/>
            <person name="Irimia M."/>
            <person name="Maruyama S."/>
            <person name="Arias M.C."/>
            <person name="Ball S.G."/>
            <person name="Gile G.H."/>
            <person name="Hirakawa Y."/>
            <person name="Hopkins J.F."/>
            <person name="Kuo A."/>
            <person name="Rensing S.A."/>
            <person name="Schmutz J."/>
            <person name="Symeonidi A."/>
            <person name="Elias M."/>
            <person name="Eveleigh R.J."/>
            <person name="Herman E.K."/>
            <person name="Klute M.J."/>
            <person name="Nakayama T."/>
            <person name="Obornik M."/>
            <person name="Reyes-Prieto A."/>
            <person name="Armbrust E.V."/>
            <person name="Aves S.J."/>
            <person name="Beiko R.G."/>
            <person name="Coutinho P."/>
            <person name="Dacks J.B."/>
            <person name="Durnford D.G."/>
            <person name="Fast N.M."/>
            <person name="Green B.R."/>
            <person name="Grisdale C.J."/>
            <person name="Hempel F."/>
            <person name="Henrissat B."/>
            <person name="Hoppner M.P."/>
            <person name="Ishida K."/>
            <person name="Kim E."/>
            <person name="Koreny L."/>
            <person name="Kroth P.G."/>
            <person name="Liu Y."/>
            <person name="Malik S.B."/>
            <person name="Maier U.G."/>
            <person name="McRose D."/>
            <person name="Mock T."/>
            <person name="Neilson J.A."/>
            <person name="Onodera N.T."/>
            <person name="Poole A.M."/>
            <person name="Pritham E.J."/>
            <person name="Richards T.A."/>
            <person name="Rocap G."/>
            <person name="Roy S.W."/>
            <person name="Sarai C."/>
            <person name="Schaack S."/>
            <person name="Shirato S."/>
            <person name="Slamovits C.H."/>
            <person name="Spencer D.F."/>
            <person name="Suzuki S."/>
            <person name="Worden A.Z."/>
            <person name="Zauner S."/>
            <person name="Barry K."/>
            <person name="Bell C."/>
            <person name="Bharti A.K."/>
            <person name="Crow J.A."/>
            <person name="Grimwood J."/>
            <person name="Kramer R."/>
            <person name="Lindquist E."/>
            <person name="Lucas S."/>
            <person name="Salamov A."/>
            <person name="McFadden G.I."/>
            <person name="Lane C.E."/>
            <person name="Keeling P.J."/>
            <person name="Gray M.W."/>
            <person name="Grigoriev I.V."/>
            <person name="Archibald J.M."/>
        </authorList>
    </citation>
    <scope>NUCLEOTIDE SEQUENCE</scope>
    <source>
        <strain evidence="3 5">CCMP2712</strain>
    </source>
</reference>
<feature type="non-terminal residue" evidence="3">
    <location>
        <position position="64"/>
    </location>
</feature>
<feature type="non-terminal residue" evidence="3">
    <location>
        <position position="1"/>
    </location>
</feature>
<evidence type="ECO:0000313" key="5">
    <source>
        <dbReference type="Proteomes" id="UP000011087"/>
    </source>
</evidence>
<evidence type="ECO:0000256" key="1">
    <source>
        <dbReference type="ARBA" id="ARBA00022837"/>
    </source>
</evidence>
<dbReference type="InterPro" id="IPR018247">
    <property type="entry name" value="EF_Hand_1_Ca_BS"/>
</dbReference>
<keyword evidence="1" id="KW-0106">Calcium</keyword>
<dbReference type="SMART" id="SM00054">
    <property type="entry name" value="EFh"/>
    <property type="match status" value="2"/>
</dbReference>